<feature type="non-terminal residue" evidence="2">
    <location>
        <position position="132"/>
    </location>
</feature>
<protein>
    <recommendedName>
        <fullName evidence="1">Glycosyltransferase 2-like domain-containing protein</fullName>
    </recommendedName>
</protein>
<dbReference type="Gene3D" id="3.90.550.10">
    <property type="entry name" value="Spore Coat Polysaccharide Biosynthesis Protein SpsA, Chain A"/>
    <property type="match status" value="1"/>
</dbReference>
<dbReference type="InterPro" id="IPR029044">
    <property type="entry name" value="Nucleotide-diphossugar_trans"/>
</dbReference>
<dbReference type="CDD" id="cd00761">
    <property type="entry name" value="Glyco_tranf_GTA_type"/>
    <property type="match status" value="1"/>
</dbReference>
<dbReference type="AlphaFoldDB" id="X1PWP7"/>
<comment type="caution">
    <text evidence="2">The sequence shown here is derived from an EMBL/GenBank/DDBJ whole genome shotgun (WGS) entry which is preliminary data.</text>
</comment>
<sequence>MREDKPLVSVTIPTRNSEDVIGGCLSSIKEQTYPNIETLVIDSNSTDRTREIAENFSAKFFSYGGKLLGARYEGFLRSQGDLILLLDSDQILEPKAIERALPMMDNYDMLVLEELSYKPRGFFQRLYEADRK</sequence>
<name>X1PWP7_9ZZZZ</name>
<gene>
    <name evidence="2" type="ORF">S06H3_51321</name>
</gene>
<reference evidence="2" key="1">
    <citation type="journal article" date="2014" name="Front. Microbiol.">
        <title>High frequency of phylogenetically diverse reductive dehalogenase-homologous genes in deep subseafloor sedimentary metagenomes.</title>
        <authorList>
            <person name="Kawai M."/>
            <person name="Futagami T."/>
            <person name="Toyoda A."/>
            <person name="Takaki Y."/>
            <person name="Nishi S."/>
            <person name="Hori S."/>
            <person name="Arai W."/>
            <person name="Tsubouchi T."/>
            <person name="Morono Y."/>
            <person name="Uchiyama I."/>
            <person name="Ito T."/>
            <person name="Fujiyama A."/>
            <person name="Inagaki F."/>
            <person name="Takami H."/>
        </authorList>
    </citation>
    <scope>NUCLEOTIDE SEQUENCE</scope>
    <source>
        <strain evidence="2">Expedition CK06-06</strain>
    </source>
</reference>
<evidence type="ECO:0000313" key="2">
    <source>
        <dbReference type="EMBL" id="GAI35389.1"/>
    </source>
</evidence>
<proteinExistence type="predicted"/>
<dbReference type="EMBL" id="BARV01032560">
    <property type="protein sequence ID" value="GAI35389.1"/>
    <property type="molecule type" value="Genomic_DNA"/>
</dbReference>
<dbReference type="InterPro" id="IPR050834">
    <property type="entry name" value="Glycosyltransf_2"/>
</dbReference>
<dbReference type="Pfam" id="PF00535">
    <property type="entry name" value="Glycos_transf_2"/>
    <property type="match status" value="1"/>
</dbReference>
<dbReference type="InterPro" id="IPR001173">
    <property type="entry name" value="Glyco_trans_2-like"/>
</dbReference>
<dbReference type="PANTHER" id="PTHR43685">
    <property type="entry name" value="GLYCOSYLTRANSFERASE"/>
    <property type="match status" value="1"/>
</dbReference>
<accession>X1PWP7</accession>
<dbReference type="SUPFAM" id="SSF53448">
    <property type="entry name" value="Nucleotide-diphospho-sugar transferases"/>
    <property type="match status" value="1"/>
</dbReference>
<dbReference type="PANTHER" id="PTHR43685:SF11">
    <property type="entry name" value="GLYCOSYLTRANSFERASE TAGX-RELATED"/>
    <property type="match status" value="1"/>
</dbReference>
<feature type="domain" description="Glycosyltransferase 2-like" evidence="1">
    <location>
        <begin position="9"/>
        <end position="108"/>
    </location>
</feature>
<organism evidence="2">
    <name type="scientific">marine sediment metagenome</name>
    <dbReference type="NCBI Taxonomy" id="412755"/>
    <lineage>
        <taxon>unclassified sequences</taxon>
        <taxon>metagenomes</taxon>
        <taxon>ecological metagenomes</taxon>
    </lineage>
</organism>
<evidence type="ECO:0000259" key="1">
    <source>
        <dbReference type="Pfam" id="PF00535"/>
    </source>
</evidence>